<dbReference type="InterPro" id="IPR029028">
    <property type="entry name" value="Alpha/beta_knot_MTases"/>
</dbReference>
<evidence type="ECO:0000313" key="7">
    <source>
        <dbReference type="Proteomes" id="UP000316747"/>
    </source>
</evidence>
<accession>A0A543I2K4</accession>
<comment type="similarity">
    <text evidence="1">Belongs to the class IV-like SAM-binding methyltransferase superfamily. RNA methyltransferase TrmH family.</text>
</comment>
<evidence type="ECO:0000256" key="1">
    <source>
        <dbReference type="ARBA" id="ARBA00007228"/>
    </source>
</evidence>
<gene>
    <name evidence="6" type="ORF">FBY41_1181</name>
</gene>
<dbReference type="GO" id="GO:0032259">
    <property type="term" value="P:methylation"/>
    <property type="evidence" value="ECO:0007669"/>
    <property type="project" value="UniProtKB-KW"/>
</dbReference>
<feature type="domain" description="MRM3-like substrate binding" evidence="5">
    <location>
        <begin position="18"/>
        <end position="117"/>
    </location>
</feature>
<evidence type="ECO:0000259" key="4">
    <source>
        <dbReference type="Pfam" id="PF00588"/>
    </source>
</evidence>
<name>A0A543I2K4_9MICO</name>
<dbReference type="SUPFAM" id="SSF55315">
    <property type="entry name" value="L30e-like"/>
    <property type="match status" value="1"/>
</dbReference>
<organism evidence="6 7">
    <name type="scientific">Humibacillus xanthopallidus</name>
    <dbReference type="NCBI Taxonomy" id="412689"/>
    <lineage>
        <taxon>Bacteria</taxon>
        <taxon>Bacillati</taxon>
        <taxon>Actinomycetota</taxon>
        <taxon>Actinomycetes</taxon>
        <taxon>Micrococcales</taxon>
        <taxon>Intrasporangiaceae</taxon>
        <taxon>Humibacillus</taxon>
    </lineage>
</organism>
<dbReference type="GO" id="GO:0006396">
    <property type="term" value="P:RNA processing"/>
    <property type="evidence" value="ECO:0007669"/>
    <property type="project" value="InterPro"/>
</dbReference>
<dbReference type="EMBL" id="VFPM01000001">
    <property type="protein sequence ID" value="TQM64802.1"/>
    <property type="molecule type" value="Genomic_DNA"/>
</dbReference>
<dbReference type="OrthoDB" id="9785673at2"/>
<feature type="domain" description="tRNA/rRNA methyltransferase SpoU type" evidence="4">
    <location>
        <begin position="137"/>
        <end position="276"/>
    </location>
</feature>
<dbReference type="PANTHER" id="PTHR43191">
    <property type="entry name" value="RRNA METHYLTRANSFERASE 3"/>
    <property type="match status" value="1"/>
</dbReference>
<dbReference type="GO" id="GO:0003723">
    <property type="term" value="F:RNA binding"/>
    <property type="evidence" value="ECO:0007669"/>
    <property type="project" value="InterPro"/>
</dbReference>
<keyword evidence="3 6" id="KW-0808">Transferase</keyword>
<dbReference type="Gene3D" id="3.40.1280.10">
    <property type="match status" value="1"/>
</dbReference>
<dbReference type="Gene3D" id="3.30.1330.30">
    <property type="match status" value="1"/>
</dbReference>
<dbReference type="SUPFAM" id="SSF75217">
    <property type="entry name" value="alpha/beta knot"/>
    <property type="match status" value="1"/>
</dbReference>
<keyword evidence="2 6" id="KW-0489">Methyltransferase</keyword>
<dbReference type="InterPro" id="IPR029026">
    <property type="entry name" value="tRNA_m1G_MTases_N"/>
</dbReference>
<comment type="caution">
    <text evidence="6">The sequence shown here is derived from an EMBL/GenBank/DDBJ whole genome shotgun (WGS) entry which is preliminary data.</text>
</comment>
<dbReference type="PANTHER" id="PTHR43191:SF2">
    <property type="entry name" value="RRNA METHYLTRANSFERASE 3, MITOCHONDRIAL"/>
    <property type="match status" value="1"/>
</dbReference>
<dbReference type="RefSeq" id="WP_141842391.1">
    <property type="nucleotide sequence ID" value="NZ_VFPM01000001.1"/>
</dbReference>
<protein>
    <submittedName>
        <fullName evidence="6">TrmH family RNA methyltransferase</fullName>
    </submittedName>
</protein>
<dbReference type="GO" id="GO:0008173">
    <property type="term" value="F:RNA methyltransferase activity"/>
    <property type="evidence" value="ECO:0007669"/>
    <property type="project" value="InterPro"/>
</dbReference>
<dbReference type="AlphaFoldDB" id="A0A543I2K4"/>
<evidence type="ECO:0000313" key="6">
    <source>
        <dbReference type="EMBL" id="TQM64802.1"/>
    </source>
</evidence>
<proteinExistence type="inferred from homology"/>
<evidence type="ECO:0000256" key="2">
    <source>
        <dbReference type="ARBA" id="ARBA00022603"/>
    </source>
</evidence>
<reference evidence="6 7" key="1">
    <citation type="submission" date="2019-06" db="EMBL/GenBank/DDBJ databases">
        <title>Genome sequencing of plant associated microbes to promote plant fitness in Sorghum bicolor and Oryza sativa.</title>
        <authorList>
            <person name="Coleman-Derr D."/>
        </authorList>
    </citation>
    <scope>NUCLEOTIDE SEQUENCE [LARGE SCALE GENOMIC DNA]</scope>
    <source>
        <strain evidence="6 7">KV-663</strain>
    </source>
</reference>
<dbReference type="Pfam" id="PF22435">
    <property type="entry name" value="MRM3-like_sub_bind"/>
    <property type="match status" value="1"/>
</dbReference>
<dbReference type="Pfam" id="PF00588">
    <property type="entry name" value="SpoU_methylase"/>
    <property type="match status" value="1"/>
</dbReference>
<dbReference type="InterPro" id="IPR001537">
    <property type="entry name" value="SpoU_MeTrfase"/>
</dbReference>
<dbReference type="InterPro" id="IPR029064">
    <property type="entry name" value="Ribosomal_eL30-like_sf"/>
</dbReference>
<dbReference type="InterPro" id="IPR053888">
    <property type="entry name" value="MRM3-like_sub_bind"/>
</dbReference>
<dbReference type="InterPro" id="IPR051259">
    <property type="entry name" value="rRNA_Methyltransferase"/>
</dbReference>
<evidence type="ECO:0000256" key="3">
    <source>
        <dbReference type="ARBA" id="ARBA00022679"/>
    </source>
</evidence>
<sequence length="284" mass="30387">MTNPIPFGRELVISSTANPRLKAILALRRRRTREETGQTLVEGYEEIGLALSAGVRPATVYVCEQLFSPAGRAGSQDIGHQSDLLARLRDDRVEVVHLSRQVFEKASYREGPDGLLAVVDEVDRPLADLRVEGPDHLTLLSQGVEKPGNLGAMLRTADAAGVDAVVAADPVTDWGNPNVVRASKGTVFALPVASATTAEALAWLAANDVRLVVTTPETDLLHTDVDYTGRVAIAVGSEKHGADQTLLDAATHRVRIPMHGKANSLNVAASAAIVLYEAVRQRSR</sequence>
<evidence type="ECO:0000259" key="5">
    <source>
        <dbReference type="Pfam" id="PF22435"/>
    </source>
</evidence>
<keyword evidence="7" id="KW-1185">Reference proteome</keyword>
<dbReference type="Proteomes" id="UP000316747">
    <property type="component" value="Unassembled WGS sequence"/>
</dbReference>